<evidence type="ECO:0000256" key="1">
    <source>
        <dbReference type="SAM" id="SignalP"/>
    </source>
</evidence>
<reference evidence="3" key="1">
    <citation type="submission" date="2016-09" db="EMBL/GenBank/DDBJ databases">
        <authorList>
            <person name="Varghese N."/>
            <person name="Submissions S."/>
        </authorList>
    </citation>
    <scope>NUCLEOTIDE SEQUENCE [LARGE SCALE GENOMIC DNA]</scope>
    <source>
        <strain evidence="3">TNe-862</strain>
    </source>
</reference>
<protein>
    <recommendedName>
        <fullName evidence="4">Lipoprotein</fullName>
    </recommendedName>
</protein>
<dbReference type="Proteomes" id="UP000198908">
    <property type="component" value="Unassembled WGS sequence"/>
</dbReference>
<sequence>MRGMAMIGAAVLLAGCVGAPAGPEGGGRAPSLAALQQMCGGQPVDFGAYAPGVYSAIFDAWVANRRGRLPQDRFCGFQAALAQQYATLGKSGERGARDQWVNFLNEQRAQALSWRASVDPTLRAG</sequence>
<dbReference type="PROSITE" id="PS51257">
    <property type="entry name" value="PROKAR_LIPOPROTEIN"/>
    <property type="match status" value="1"/>
</dbReference>
<keyword evidence="3" id="KW-1185">Reference proteome</keyword>
<feature type="chain" id="PRO_5011649132" description="Lipoprotein" evidence="1">
    <location>
        <begin position="22"/>
        <end position="125"/>
    </location>
</feature>
<dbReference type="EMBL" id="FMYQ01000026">
    <property type="protein sequence ID" value="SDD81832.1"/>
    <property type="molecule type" value="Genomic_DNA"/>
</dbReference>
<accession>A0A1G6XUZ8</accession>
<dbReference type="AlphaFoldDB" id="A0A1G6XUZ8"/>
<evidence type="ECO:0000313" key="2">
    <source>
        <dbReference type="EMBL" id="SDD81832.1"/>
    </source>
</evidence>
<organism evidence="2 3">
    <name type="scientific">Paraburkholderia lycopersici</name>
    <dbReference type="NCBI Taxonomy" id="416944"/>
    <lineage>
        <taxon>Bacteria</taxon>
        <taxon>Pseudomonadati</taxon>
        <taxon>Pseudomonadota</taxon>
        <taxon>Betaproteobacteria</taxon>
        <taxon>Burkholderiales</taxon>
        <taxon>Burkholderiaceae</taxon>
        <taxon>Paraburkholderia</taxon>
    </lineage>
</organism>
<proteinExistence type="predicted"/>
<name>A0A1G6XUZ8_9BURK</name>
<evidence type="ECO:0008006" key="4">
    <source>
        <dbReference type="Google" id="ProtNLM"/>
    </source>
</evidence>
<dbReference type="RefSeq" id="WP_176929185.1">
    <property type="nucleotide sequence ID" value="NZ_FMYQ01000026.1"/>
</dbReference>
<keyword evidence="1" id="KW-0732">Signal</keyword>
<gene>
    <name evidence="2" type="ORF">SAMN05421548_12631</name>
</gene>
<feature type="signal peptide" evidence="1">
    <location>
        <begin position="1"/>
        <end position="21"/>
    </location>
</feature>
<evidence type="ECO:0000313" key="3">
    <source>
        <dbReference type="Proteomes" id="UP000198908"/>
    </source>
</evidence>